<evidence type="ECO:0000256" key="6">
    <source>
        <dbReference type="ARBA" id="ARBA00035197"/>
    </source>
</evidence>
<keyword evidence="5 7" id="KW-0687">Ribonucleoprotein</keyword>
<dbReference type="SUPFAM" id="SSF53137">
    <property type="entry name" value="Translational machinery components"/>
    <property type="match status" value="1"/>
</dbReference>
<sequence>MKKLNRKQSRILRVRSRLMSAGRPRLTIFRSNLHIWAQIVDDLTSKTIVAVNTKTLESKKGETKTVKATRVGTKIAQLALEKKITKIVFDRGSYKFHGRVKALAEAARTAGLEF</sequence>
<evidence type="ECO:0000256" key="7">
    <source>
        <dbReference type="HAMAP-Rule" id="MF_01337"/>
    </source>
</evidence>
<comment type="caution">
    <text evidence="8">The sequence shown here is derived from an EMBL/GenBank/DDBJ whole genome shotgun (WGS) entry which is preliminary data.</text>
</comment>
<accession>A0A2H0VLS0</accession>
<keyword evidence="4 7" id="KW-0689">Ribosomal protein</keyword>
<dbReference type="PANTHER" id="PTHR12899:SF3">
    <property type="entry name" value="LARGE RIBOSOMAL SUBUNIT PROTEIN UL18M"/>
    <property type="match status" value="1"/>
</dbReference>
<dbReference type="GO" id="GO:1990904">
    <property type="term" value="C:ribonucleoprotein complex"/>
    <property type="evidence" value="ECO:0007669"/>
    <property type="project" value="UniProtKB-KW"/>
</dbReference>
<evidence type="ECO:0000256" key="1">
    <source>
        <dbReference type="ARBA" id="ARBA00007116"/>
    </source>
</evidence>
<evidence type="ECO:0000256" key="4">
    <source>
        <dbReference type="ARBA" id="ARBA00022980"/>
    </source>
</evidence>
<dbReference type="CDD" id="cd00432">
    <property type="entry name" value="Ribosomal_L18_L5e"/>
    <property type="match status" value="1"/>
</dbReference>
<dbReference type="GO" id="GO:0006412">
    <property type="term" value="P:translation"/>
    <property type="evidence" value="ECO:0007669"/>
    <property type="project" value="UniProtKB-UniRule"/>
</dbReference>
<evidence type="ECO:0000313" key="9">
    <source>
        <dbReference type="Proteomes" id="UP000230796"/>
    </source>
</evidence>
<dbReference type="GO" id="GO:0005840">
    <property type="term" value="C:ribosome"/>
    <property type="evidence" value="ECO:0007669"/>
    <property type="project" value="UniProtKB-KW"/>
</dbReference>
<dbReference type="HAMAP" id="MF_01337_B">
    <property type="entry name" value="Ribosomal_uL18_B"/>
    <property type="match status" value="1"/>
</dbReference>
<organism evidence="8 9">
    <name type="scientific">Candidatus Collierbacteria bacterium CG10_big_fil_rev_8_21_14_0_10_44_9</name>
    <dbReference type="NCBI Taxonomy" id="1974535"/>
    <lineage>
        <taxon>Bacteria</taxon>
        <taxon>Candidatus Collieribacteriota</taxon>
    </lineage>
</organism>
<dbReference type="Proteomes" id="UP000230796">
    <property type="component" value="Unassembled WGS sequence"/>
</dbReference>
<evidence type="ECO:0000313" key="8">
    <source>
        <dbReference type="EMBL" id="PIR99289.1"/>
    </source>
</evidence>
<dbReference type="EMBL" id="PFAF01000002">
    <property type="protein sequence ID" value="PIR99289.1"/>
    <property type="molecule type" value="Genomic_DNA"/>
</dbReference>
<dbReference type="AlphaFoldDB" id="A0A2H0VLS0"/>
<dbReference type="InterPro" id="IPR057268">
    <property type="entry name" value="Ribosomal_L18"/>
</dbReference>
<proteinExistence type="inferred from homology"/>
<dbReference type="GO" id="GO:0005737">
    <property type="term" value="C:cytoplasm"/>
    <property type="evidence" value="ECO:0007669"/>
    <property type="project" value="UniProtKB-ARBA"/>
</dbReference>
<gene>
    <name evidence="7" type="primary">rplR</name>
    <name evidence="8" type="ORF">COT87_00185</name>
</gene>
<evidence type="ECO:0000256" key="2">
    <source>
        <dbReference type="ARBA" id="ARBA00022730"/>
    </source>
</evidence>
<comment type="subunit">
    <text evidence="7">Part of the 50S ribosomal subunit; part of the 5S rRNA/L5/L18/L25 subcomplex. Contacts the 5S and 23S rRNAs.</text>
</comment>
<reference evidence="9" key="1">
    <citation type="submission" date="2017-09" db="EMBL/GenBank/DDBJ databases">
        <title>Depth-based differentiation of microbial function through sediment-hosted aquifers and enrichment of novel symbionts in the deep terrestrial subsurface.</title>
        <authorList>
            <person name="Probst A.J."/>
            <person name="Ladd B."/>
            <person name="Jarett J.K."/>
            <person name="Geller-Mcgrath D.E."/>
            <person name="Sieber C.M.K."/>
            <person name="Emerson J.B."/>
            <person name="Anantharaman K."/>
            <person name="Thomas B.C."/>
            <person name="Malmstrom R."/>
            <person name="Stieglmeier M."/>
            <person name="Klingl A."/>
            <person name="Woyke T."/>
            <person name="Ryan C.M."/>
            <person name="Banfield J.F."/>
        </authorList>
    </citation>
    <scope>NUCLEOTIDE SEQUENCE [LARGE SCALE GENOMIC DNA]</scope>
</reference>
<name>A0A2H0VLS0_9BACT</name>
<dbReference type="Pfam" id="PF00861">
    <property type="entry name" value="Ribosomal_L18p"/>
    <property type="match status" value="1"/>
</dbReference>
<comment type="function">
    <text evidence="7">This is one of the proteins that bind and probably mediate the attachment of the 5S RNA into the large ribosomal subunit, where it forms part of the central protuberance.</text>
</comment>
<dbReference type="GO" id="GO:0008097">
    <property type="term" value="F:5S rRNA binding"/>
    <property type="evidence" value="ECO:0007669"/>
    <property type="project" value="TreeGrafter"/>
</dbReference>
<dbReference type="InterPro" id="IPR005484">
    <property type="entry name" value="Ribosomal_uL18_bac/plant/anim"/>
</dbReference>
<dbReference type="GO" id="GO:0003735">
    <property type="term" value="F:structural constituent of ribosome"/>
    <property type="evidence" value="ECO:0007669"/>
    <property type="project" value="InterPro"/>
</dbReference>
<comment type="similarity">
    <text evidence="1 7">Belongs to the universal ribosomal protein uL18 family.</text>
</comment>
<dbReference type="Gene3D" id="3.30.420.100">
    <property type="match status" value="1"/>
</dbReference>
<evidence type="ECO:0000256" key="3">
    <source>
        <dbReference type="ARBA" id="ARBA00022884"/>
    </source>
</evidence>
<dbReference type="InterPro" id="IPR004389">
    <property type="entry name" value="Ribosomal_uL18_bac-type"/>
</dbReference>
<dbReference type="FunFam" id="3.30.420.100:FF:000001">
    <property type="entry name" value="50S ribosomal protein L18"/>
    <property type="match status" value="1"/>
</dbReference>
<dbReference type="PANTHER" id="PTHR12899">
    <property type="entry name" value="39S RIBOSOMAL PROTEIN L18, MITOCHONDRIAL"/>
    <property type="match status" value="1"/>
</dbReference>
<protein>
    <recommendedName>
        <fullName evidence="6 7">Large ribosomal subunit protein uL18</fullName>
    </recommendedName>
</protein>
<keyword evidence="3 7" id="KW-0694">RNA-binding</keyword>
<evidence type="ECO:0000256" key="5">
    <source>
        <dbReference type="ARBA" id="ARBA00023274"/>
    </source>
</evidence>
<dbReference type="NCBIfam" id="TIGR00060">
    <property type="entry name" value="L18_bact"/>
    <property type="match status" value="1"/>
</dbReference>
<keyword evidence="2 7" id="KW-0699">rRNA-binding</keyword>